<organism evidence="12 13">
    <name type="scientific">Gordonia defluvii</name>
    <dbReference type="NCBI Taxonomy" id="283718"/>
    <lineage>
        <taxon>Bacteria</taxon>
        <taxon>Bacillati</taxon>
        <taxon>Actinomycetota</taxon>
        <taxon>Actinomycetes</taxon>
        <taxon>Mycobacteriales</taxon>
        <taxon>Gordoniaceae</taxon>
        <taxon>Gordonia</taxon>
    </lineage>
</organism>
<evidence type="ECO:0000256" key="7">
    <source>
        <dbReference type="ARBA" id="ARBA00022692"/>
    </source>
</evidence>
<feature type="transmembrane region" description="Helical" evidence="10">
    <location>
        <begin position="121"/>
        <end position="145"/>
    </location>
</feature>
<dbReference type="InterPro" id="IPR051408">
    <property type="entry name" value="Phosphate_transprt_permease"/>
</dbReference>
<evidence type="ECO:0000313" key="12">
    <source>
        <dbReference type="EMBL" id="GAA3022851.1"/>
    </source>
</evidence>
<feature type="domain" description="ABC transmembrane type-1" evidence="11">
    <location>
        <begin position="83"/>
        <end position="292"/>
    </location>
</feature>
<evidence type="ECO:0000256" key="1">
    <source>
        <dbReference type="ARBA" id="ARBA00003510"/>
    </source>
</evidence>
<keyword evidence="13" id="KW-1185">Reference proteome</keyword>
<evidence type="ECO:0000256" key="5">
    <source>
        <dbReference type="ARBA" id="ARBA00022475"/>
    </source>
</evidence>
<feature type="transmembrane region" description="Helical" evidence="10">
    <location>
        <begin position="78"/>
        <end position="109"/>
    </location>
</feature>
<evidence type="ECO:0000256" key="3">
    <source>
        <dbReference type="ARBA" id="ARBA00007069"/>
    </source>
</evidence>
<comment type="function">
    <text evidence="1">Part of the binding-protein-dependent transport system for phosphate; probably responsible for the translocation of the substrate across the membrane.</text>
</comment>
<dbReference type="SUPFAM" id="SSF161098">
    <property type="entry name" value="MetI-like"/>
    <property type="match status" value="1"/>
</dbReference>
<dbReference type="NCBIfam" id="TIGR00974">
    <property type="entry name" value="3a0107s02c"/>
    <property type="match status" value="1"/>
</dbReference>
<accession>A0ABN3Y8Y1</accession>
<evidence type="ECO:0000256" key="2">
    <source>
        <dbReference type="ARBA" id="ARBA00004651"/>
    </source>
</evidence>
<keyword evidence="9 10" id="KW-0472">Membrane</keyword>
<keyword evidence="8 10" id="KW-1133">Transmembrane helix</keyword>
<reference evidence="12 13" key="1">
    <citation type="journal article" date="2019" name="Int. J. Syst. Evol. Microbiol.">
        <title>The Global Catalogue of Microorganisms (GCM) 10K type strain sequencing project: providing services to taxonomists for standard genome sequencing and annotation.</title>
        <authorList>
            <consortium name="The Broad Institute Genomics Platform"/>
            <consortium name="The Broad Institute Genome Sequencing Center for Infectious Disease"/>
            <person name="Wu L."/>
            <person name="Ma J."/>
        </authorList>
    </citation>
    <scope>NUCLEOTIDE SEQUENCE [LARGE SCALE GENOMIC DNA]</scope>
    <source>
        <strain evidence="12 13">JCM 14234</strain>
    </source>
</reference>
<comment type="subcellular location">
    <subcellularLocation>
        <location evidence="2 10">Cell membrane</location>
        <topology evidence="2 10">Multi-pass membrane protein</topology>
    </subcellularLocation>
</comment>
<dbReference type="EMBL" id="BAAAVS010000001">
    <property type="protein sequence ID" value="GAA3022851.1"/>
    <property type="molecule type" value="Genomic_DNA"/>
</dbReference>
<sequence>MTTVETTELGDSVKPPGSSFKPLSGRRKVVNSTAEVAVVVAVVIALIPLVWLLVTLVAKGIGPILDPDWWVQSARYGGAANAIVGTVVQTLLATVISVPLGIMVAIYLVEYSDGTSFLARATTFMVDILSGVPSIVAALFVYAVWRTTLGLPRMGFLVAVALVLLMMPLVVRATEEMLKIVPQDLREASYALGVPKWKTIVRIVLPTALSGIVTGVMLAIARVMGESAPVLILVGSTRAMNWNPFAGNQESLPLMMVQQYGQGPSAFDKVWGAALTLVILVAIAYVGAKVVSKAFAPKKS</sequence>
<dbReference type="PANTHER" id="PTHR42922">
    <property type="entry name" value="PHOSPHATE TRANSPORT SYSTEM PERMEASE PROTEIN PSTA"/>
    <property type="match status" value="1"/>
</dbReference>
<evidence type="ECO:0000256" key="8">
    <source>
        <dbReference type="ARBA" id="ARBA00022989"/>
    </source>
</evidence>
<dbReference type="Gene3D" id="1.10.3720.10">
    <property type="entry name" value="MetI-like"/>
    <property type="match status" value="1"/>
</dbReference>
<feature type="transmembrane region" description="Helical" evidence="10">
    <location>
        <begin position="270"/>
        <end position="291"/>
    </location>
</feature>
<dbReference type="RefSeq" id="WP_290703487.1">
    <property type="nucleotide sequence ID" value="NZ_BAAAVS010000001.1"/>
</dbReference>
<keyword evidence="5 10" id="KW-1003">Cell membrane</keyword>
<dbReference type="PANTHER" id="PTHR42922:SF1">
    <property type="entry name" value="PHOSPHATE TRANSPORT SYSTEM PERMEASE PROTEIN PSTA"/>
    <property type="match status" value="1"/>
</dbReference>
<evidence type="ECO:0000259" key="11">
    <source>
        <dbReference type="PROSITE" id="PS50928"/>
    </source>
</evidence>
<evidence type="ECO:0000313" key="13">
    <source>
        <dbReference type="Proteomes" id="UP001501035"/>
    </source>
</evidence>
<dbReference type="PROSITE" id="PS50928">
    <property type="entry name" value="ABC_TM1"/>
    <property type="match status" value="1"/>
</dbReference>
<comment type="caution">
    <text evidence="12">The sequence shown here is derived from an EMBL/GenBank/DDBJ whole genome shotgun (WGS) entry which is preliminary data.</text>
</comment>
<proteinExistence type="inferred from homology"/>
<comment type="similarity">
    <text evidence="3 10">Belongs to the binding-protein-dependent transport system permease family. CysTW subfamily.</text>
</comment>
<dbReference type="Pfam" id="PF00528">
    <property type="entry name" value="BPD_transp_1"/>
    <property type="match status" value="1"/>
</dbReference>
<keyword evidence="6" id="KW-0592">Phosphate transport</keyword>
<dbReference type="InterPro" id="IPR005672">
    <property type="entry name" value="Phosphate_PstA"/>
</dbReference>
<gene>
    <name evidence="12" type="primary">pstA</name>
    <name evidence="12" type="ORF">GCM10010528_01180</name>
</gene>
<feature type="transmembrane region" description="Helical" evidence="10">
    <location>
        <begin position="151"/>
        <end position="171"/>
    </location>
</feature>
<keyword evidence="7 10" id="KW-0812">Transmembrane</keyword>
<feature type="transmembrane region" description="Helical" evidence="10">
    <location>
        <begin position="36"/>
        <end position="58"/>
    </location>
</feature>
<keyword evidence="4" id="KW-0813">Transport</keyword>
<dbReference type="InterPro" id="IPR035906">
    <property type="entry name" value="MetI-like_sf"/>
</dbReference>
<dbReference type="InterPro" id="IPR000515">
    <property type="entry name" value="MetI-like"/>
</dbReference>
<name>A0ABN3Y8Y1_9ACTN</name>
<evidence type="ECO:0000256" key="6">
    <source>
        <dbReference type="ARBA" id="ARBA00022592"/>
    </source>
</evidence>
<dbReference type="Proteomes" id="UP001501035">
    <property type="component" value="Unassembled WGS sequence"/>
</dbReference>
<dbReference type="CDD" id="cd06261">
    <property type="entry name" value="TM_PBP2"/>
    <property type="match status" value="1"/>
</dbReference>
<feature type="transmembrane region" description="Helical" evidence="10">
    <location>
        <begin position="203"/>
        <end position="224"/>
    </location>
</feature>
<evidence type="ECO:0000256" key="10">
    <source>
        <dbReference type="RuleBase" id="RU363043"/>
    </source>
</evidence>
<protein>
    <recommendedName>
        <fullName evidence="10">Phosphate transport system permease protein PstA</fullName>
    </recommendedName>
</protein>
<evidence type="ECO:0000256" key="9">
    <source>
        <dbReference type="ARBA" id="ARBA00023136"/>
    </source>
</evidence>
<evidence type="ECO:0000256" key="4">
    <source>
        <dbReference type="ARBA" id="ARBA00022448"/>
    </source>
</evidence>